<dbReference type="OMA" id="CHAMTPH"/>
<dbReference type="GO" id="GO:0071949">
    <property type="term" value="F:FAD binding"/>
    <property type="evidence" value="ECO:0007669"/>
    <property type="project" value="InterPro"/>
</dbReference>
<proteinExistence type="predicted"/>
<dbReference type="Gene3D" id="3.50.50.60">
    <property type="entry name" value="FAD/NAD(P)-binding domain"/>
    <property type="match status" value="1"/>
</dbReference>
<name>S7Q9A4_GLOTA</name>
<reference evidence="5 6" key="1">
    <citation type="journal article" date="2012" name="Science">
        <title>The Paleozoic origin of enzymatic lignin decomposition reconstructed from 31 fungal genomes.</title>
        <authorList>
            <person name="Floudas D."/>
            <person name="Binder M."/>
            <person name="Riley R."/>
            <person name="Barry K."/>
            <person name="Blanchette R.A."/>
            <person name="Henrissat B."/>
            <person name="Martinez A.T."/>
            <person name="Otillar R."/>
            <person name="Spatafora J.W."/>
            <person name="Yadav J.S."/>
            <person name="Aerts A."/>
            <person name="Benoit I."/>
            <person name="Boyd A."/>
            <person name="Carlson A."/>
            <person name="Copeland A."/>
            <person name="Coutinho P.M."/>
            <person name="de Vries R.P."/>
            <person name="Ferreira P."/>
            <person name="Findley K."/>
            <person name="Foster B."/>
            <person name="Gaskell J."/>
            <person name="Glotzer D."/>
            <person name="Gorecki P."/>
            <person name="Heitman J."/>
            <person name="Hesse C."/>
            <person name="Hori C."/>
            <person name="Igarashi K."/>
            <person name="Jurgens J.A."/>
            <person name="Kallen N."/>
            <person name="Kersten P."/>
            <person name="Kohler A."/>
            <person name="Kuees U."/>
            <person name="Kumar T.K.A."/>
            <person name="Kuo A."/>
            <person name="LaButti K."/>
            <person name="Larrondo L.F."/>
            <person name="Lindquist E."/>
            <person name="Ling A."/>
            <person name="Lombard V."/>
            <person name="Lucas S."/>
            <person name="Lundell T."/>
            <person name="Martin R."/>
            <person name="McLaughlin D.J."/>
            <person name="Morgenstern I."/>
            <person name="Morin E."/>
            <person name="Murat C."/>
            <person name="Nagy L.G."/>
            <person name="Nolan M."/>
            <person name="Ohm R.A."/>
            <person name="Patyshakuliyeva A."/>
            <person name="Rokas A."/>
            <person name="Ruiz-Duenas F.J."/>
            <person name="Sabat G."/>
            <person name="Salamov A."/>
            <person name="Samejima M."/>
            <person name="Schmutz J."/>
            <person name="Slot J.C."/>
            <person name="St John F."/>
            <person name="Stenlid J."/>
            <person name="Sun H."/>
            <person name="Sun S."/>
            <person name="Syed K."/>
            <person name="Tsang A."/>
            <person name="Wiebenga A."/>
            <person name="Young D."/>
            <person name="Pisabarro A."/>
            <person name="Eastwood D.C."/>
            <person name="Martin F."/>
            <person name="Cullen D."/>
            <person name="Grigoriev I.V."/>
            <person name="Hibbett D.S."/>
        </authorList>
    </citation>
    <scope>NUCLEOTIDE SEQUENCE [LARGE SCALE GENOMIC DNA]</scope>
    <source>
        <strain evidence="5 6">ATCC 11539</strain>
    </source>
</reference>
<dbReference type="OrthoDB" id="417877at2759"/>
<dbReference type="PANTHER" id="PTHR46720:SF3">
    <property type="entry name" value="FAD-BINDING DOMAIN-CONTAINING PROTEIN-RELATED"/>
    <property type="match status" value="1"/>
</dbReference>
<dbReference type="KEGG" id="gtr:GLOTRDRAFT_40143"/>
<protein>
    <submittedName>
        <fullName evidence="5">FAD/NAD P-binding domain-containing protein</fullName>
    </submittedName>
</protein>
<evidence type="ECO:0000313" key="6">
    <source>
        <dbReference type="Proteomes" id="UP000030669"/>
    </source>
</evidence>
<dbReference type="InterPro" id="IPR002938">
    <property type="entry name" value="FAD-bd"/>
</dbReference>
<keyword evidence="3" id="KW-0560">Oxidoreductase</keyword>
<dbReference type="eggNOG" id="ENOG502SHZE">
    <property type="taxonomic scope" value="Eukaryota"/>
</dbReference>
<dbReference type="PRINTS" id="PR00420">
    <property type="entry name" value="RNGMNOXGNASE"/>
</dbReference>
<evidence type="ECO:0000259" key="4">
    <source>
        <dbReference type="Pfam" id="PF01494"/>
    </source>
</evidence>
<dbReference type="HOGENOM" id="CLU_009665_6_3_1"/>
<dbReference type="AlphaFoldDB" id="S7Q9A4"/>
<dbReference type="GeneID" id="19305960"/>
<sequence length="460" mass="51192">MVGSRIRVAVWYVTHRLCSWDHKVTRRSGAGIGGLALAVVLATYADSSVEVAVYEGAPAITTVGAGISVWKRTWRIMQLLGLDAELAKKAIEPPDDSPRPGLAFRRSDQLYAGYDFDQMIMPYGAITLHRADVVDILKRKIPNRYSVSTSKRVKAYTRELDGSITLHFTDGSLANCDVLVGADGIHSRIRQSMFRRIAEHDGMSDIAELDSIQSKTGPVWTGTLAYRSLIPKETLESSALTACVVLIPCVQHFIAYPVSQGRLINAVGFYTVPRAEGTPFDGTWVTDVSRQEVMDRFGAFEPEVQAIAKCMECPSRWAIHSMASLPHYAYERVAIIGDAAHAMTTHLGAGAGQAMEVSDAYVLGRLLAHPSLTLDKIPDALRIYEEIRLPFANTVVKESEITGLLYEFNGTMYDGLDRSKEREELHTLAKQIEKQWEWHWTKEFDKDWERAETLLSDVLG</sequence>
<keyword evidence="2" id="KW-0274">FAD</keyword>
<dbReference type="GO" id="GO:0044550">
    <property type="term" value="P:secondary metabolite biosynthetic process"/>
    <property type="evidence" value="ECO:0007669"/>
    <property type="project" value="TreeGrafter"/>
</dbReference>
<evidence type="ECO:0000256" key="1">
    <source>
        <dbReference type="ARBA" id="ARBA00022630"/>
    </source>
</evidence>
<dbReference type="STRING" id="670483.S7Q9A4"/>
<accession>S7Q9A4</accession>
<dbReference type="RefSeq" id="XP_007864820.1">
    <property type="nucleotide sequence ID" value="XM_007866629.1"/>
</dbReference>
<dbReference type="EMBL" id="KB469300">
    <property type="protein sequence ID" value="EPQ56097.1"/>
    <property type="molecule type" value="Genomic_DNA"/>
</dbReference>
<dbReference type="SUPFAM" id="SSF54373">
    <property type="entry name" value="FAD-linked reductases, C-terminal domain"/>
    <property type="match status" value="1"/>
</dbReference>
<keyword evidence="6" id="KW-1185">Reference proteome</keyword>
<dbReference type="InterPro" id="IPR036188">
    <property type="entry name" value="FAD/NAD-bd_sf"/>
</dbReference>
<gene>
    <name evidence="5" type="ORF">GLOTRDRAFT_40143</name>
</gene>
<dbReference type="Pfam" id="PF01494">
    <property type="entry name" value="FAD_binding_3"/>
    <property type="match status" value="1"/>
</dbReference>
<dbReference type="InterPro" id="IPR051104">
    <property type="entry name" value="FAD_monoxygenase"/>
</dbReference>
<evidence type="ECO:0000256" key="3">
    <source>
        <dbReference type="ARBA" id="ARBA00023002"/>
    </source>
</evidence>
<evidence type="ECO:0000256" key="2">
    <source>
        <dbReference type="ARBA" id="ARBA00022827"/>
    </source>
</evidence>
<keyword evidence="1" id="KW-0285">Flavoprotein</keyword>
<organism evidence="5 6">
    <name type="scientific">Gloeophyllum trabeum (strain ATCC 11539 / FP-39264 / Madison 617)</name>
    <name type="common">Brown rot fungus</name>
    <dbReference type="NCBI Taxonomy" id="670483"/>
    <lineage>
        <taxon>Eukaryota</taxon>
        <taxon>Fungi</taxon>
        <taxon>Dikarya</taxon>
        <taxon>Basidiomycota</taxon>
        <taxon>Agaricomycotina</taxon>
        <taxon>Agaricomycetes</taxon>
        <taxon>Gloeophyllales</taxon>
        <taxon>Gloeophyllaceae</taxon>
        <taxon>Gloeophyllum</taxon>
    </lineage>
</organism>
<evidence type="ECO:0000313" key="5">
    <source>
        <dbReference type="EMBL" id="EPQ56097.1"/>
    </source>
</evidence>
<dbReference type="SUPFAM" id="SSF51905">
    <property type="entry name" value="FAD/NAD(P)-binding domain"/>
    <property type="match status" value="1"/>
</dbReference>
<dbReference type="Proteomes" id="UP000030669">
    <property type="component" value="Unassembled WGS sequence"/>
</dbReference>
<feature type="domain" description="FAD-binding" evidence="4">
    <location>
        <begin position="29"/>
        <end position="398"/>
    </location>
</feature>
<dbReference type="PANTHER" id="PTHR46720">
    <property type="entry name" value="HYDROXYLASE, PUTATIVE (AFU_ORTHOLOGUE AFUA_3G01460)-RELATED"/>
    <property type="match status" value="1"/>
</dbReference>
<dbReference type="GO" id="GO:0016491">
    <property type="term" value="F:oxidoreductase activity"/>
    <property type="evidence" value="ECO:0007669"/>
    <property type="project" value="UniProtKB-KW"/>
</dbReference>